<proteinExistence type="predicted"/>
<dbReference type="KEGG" id="rhoz:GXP67_26265"/>
<protein>
    <submittedName>
        <fullName evidence="2">DUF2807 domain-containing protein</fullName>
    </submittedName>
</protein>
<dbReference type="RefSeq" id="WP_162445882.1">
    <property type="nucleotide sequence ID" value="NZ_CP048222.1"/>
</dbReference>
<dbReference type="AlphaFoldDB" id="A0A6C0GPD1"/>
<organism evidence="2 3">
    <name type="scientific">Rhodocytophaga rosea</name>
    <dbReference type="NCBI Taxonomy" id="2704465"/>
    <lineage>
        <taxon>Bacteria</taxon>
        <taxon>Pseudomonadati</taxon>
        <taxon>Bacteroidota</taxon>
        <taxon>Cytophagia</taxon>
        <taxon>Cytophagales</taxon>
        <taxon>Rhodocytophagaceae</taxon>
        <taxon>Rhodocytophaga</taxon>
    </lineage>
</organism>
<dbReference type="EMBL" id="CP048222">
    <property type="protein sequence ID" value="QHT69899.1"/>
    <property type="molecule type" value="Genomic_DNA"/>
</dbReference>
<gene>
    <name evidence="2" type="ORF">GXP67_26265</name>
</gene>
<accession>A0A6C0GPD1</accession>
<feature type="domain" description="Putative auto-transporter adhesin head GIN" evidence="1">
    <location>
        <begin position="53"/>
        <end position="239"/>
    </location>
</feature>
<evidence type="ECO:0000313" key="2">
    <source>
        <dbReference type="EMBL" id="QHT69899.1"/>
    </source>
</evidence>
<dbReference type="InterPro" id="IPR021255">
    <property type="entry name" value="DUF2807"/>
</dbReference>
<reference evidence="2 3" key="1">
    <citation type="submission" date="2020-01" db="EMBL/GenBank/DDBJ databases">
        <authorList>
            <person name="Kim M.K."/>
        </authorList>
    </citation>
    <scope>NUCLEOTIDE SEQUENCE [LARGE SCALE GENOMIC DNA]</scope>
    <source>
        <strain evidence="2 3">172606-1</strain>
    </source>
</reference>
<sequence length="255" mass="28166">MDCFQMRKIATSVINFLGTGILLFNVSCNQEHAFDCAKSTGEILQVEKVVTPFHYVILEDNIDLVVKNGTDNVATVEAGKNLMPKIALQSQGDTLIISNRNTCNWLRNFKHRITVSLTLPEDAVSLIHRGYGTINSSDVLQVDNLTIYSLDAGGNIDLQLNAGIVIAYSNSHSFIQLNGRADNLDIWMHKGIGRVFAEKLKAINCHVKHEGSNEIRIFPVQEGNVEIFASGNVVYYSEPLTMSSNIKGTGKLIKK</sequence>
<dbReference type="Proteomes" id="UP000480178">
    <property type="component" value="Chromosome"/>
</dbReference>
<dbReference type="Gene3D" id="2.160.20.120">
    <property type="match status" value="1"/>
</dbReference>
<keyword evidence="3" id="KW-1185">Reference proteome</keyword>
<evidence type="ECO:0000313" key="3">
    <source>
        <dbReference type="Proteomes" id="UP000480178"/>
    </source>
</evidence>
<evidence type="ECO:0000259" key="1">
    <source>
        <dbReference type="Pfam" id="PF10988"/>
    </source>
</evidence>
<dbReference type="Pfam" id="PF10988">
    <property type="entry name" value="DUF2807"/>
    <property type="match status" value="1"/>
</dbReference>
<name>A0A6C0GPD1_9BACT</name>